<name>A0A1V0TM63_9ACTN</name>
<feature type="binding site" evidence="7">
    <location>
        <position position="773"/>
    </location>
    <ligand>
        <name>Zn(2+)</name>
        <dbReference type="ChEBI" id="CHEBI:29105"/>
    </ligand>
</feature>
<evidence type="ECO:0000256" key="2">
    <source>
        <dbReference type="ARBA" id="ARBA00022527"/>
    </source>
</evidence>
<evidence type="ECO:0000256" key="4">
    <source>
        <dbReference type="ARBA" id="ARBA00022741"/>
    </source>
</evidence>
<dbReference type="SMART" id="SM01260">
    <property type="entry name" value="LANC_like"/>
    <property type="match status" value="1"/>
</dbReference>
<dbReference type="Proteomes" id="UP000192726">
    <property type="component" value="Chromosome"/>
</dbReference>
<keyword evidence="2" id="KW-0723">Serine/threonine-protein kinase</keyword>
<dbReference type="Gene3D" id="1.50.10.20">
    <property type="match status" value="1"/>
</dbReference>
<feature type="domain" description="Protein kinase" evidence="8">
    <location>
        <begin position="211"/>
        <end position="479"/>
    </location>
</feature>
<dbReference type="OrthoDB" id="1492512at2"/>
<keyword evidence="7" id="KW-0862">Zinc</keyword>
<keyword evidence="4" id="KW-0547">Nucleotide-binding</keyword>
<dbReference type="GO" id="GO:0046872">
    <property type="term" value="F:metal ion binding"/>
    <property type="evidence" value="ECO:0007669"/>
    <property type="project" value="UniProtKB-KW"/>
</dbReference>
<sequence length="881" mass="93572">MTHWQAENALAALGDRASLSGFGTTTGPLWTRVRPHEAAPLPDDGWKFHISSRAATLPELADRLLPVLLRERCHFKIARSDEVLTRLNSGRRYPAAIGKAVTVYPEQSRVRELGLLLAELLRGHVGPRVLSDRRVDDRAPVYYRYGPFRSRWSSGAQGLPVLRIHGPGGEGFDAAATLAYRQPSWVADPFVTGDDSRPVREAEPELLGGRFRVVEGVFQAAHGNVYRALDVRSYRPGAPALIVKQARAYVGESAGGIDVRARLRNERRILETCDSVPGIPRFLDHFSHGDDEFLVTTDAGGTHLLKLIESDGAMLPPPASDPTGTAARAFARLAAALGDTLHALHQRGVIMRDLTPRNIVLRDGRPTIIDFGISALDGFHLPGGTPGFAPPEQLADEGPPRVEDDHYALGMVLAHAATGVLPLPGAAPAALARTRMRQTLAAVHGDGRPGFAALIADLTCGDRATAGRAADRLRNGSWLTEAPGRARAVPVLPEVGTEVCVRLEERTLGLLVDRVGEYQFGGEPGDFAAVDAAVYSGGAGIGLELLHHRGRPGVDELLERLAAHSVTALHRVAPAPGLFSGRTGTEIFLAAARAAGVAIPHEVPPASGDRAGDEELDVISGRAGVGLGALLLGDLETAHDQARRLVAQPGLSVLPPLGASIAQNPDFGYAHGFAGAVDCLIAVAAHTDDPQLHGAARRRARALAERVLRLVAGCQVASASPMTASWCRGLAGAARVLLHAHLRYGEAAFLTSAQAAASACAAFLPRMSRPGQCCGIAGVGSMLVDMARATGQERFQEAARTAARQLLIRSYGPDDAPLFVHPDFQQLPYSWSQGYAGVLAFLRRLNWPETPEPLPWPADLLSAAPMPRRTSRAADAAAADG</sequence>
<dbReference type="SMART" id="SM00220">
    <property type="entry name" value="S_TKc"/>
    <property type="match status" value="1"/>
</dbReference>
<reference evidence="9 10" key="1">
    <citation type="submission" date="2017-04" db="EMBL/GenBank/DDBJ databases">
        <title>Complete Genome Sequence of Streptomyces gilvosporeus F607, a Capable Producer of Natamycin.</title>
        <authorList>
            <person name="Zong G."/>
            <person name="Zhong C."/>
            <person name="Fu J."/>
            <person name="Qin R."/>
            <person name="Cao G."/>
        </authorList>
    </citation>
    <scope>NUCLEOTIDE SEQUENCE [LARGE SCALE GENOMIC DNA]</scope>
    <source>
        <strain evidence="9 10">F607</strain>
    </source>
</reference>
<keyword evidence="5" id="KW-0418">Kinase</keyword>
<keyword evidence="10" id="KW-1185">Reference proteome</keyword>
<dbReference type="PANTHER" id="PTHR43289">
    <property type="entry name" value="MITOGEN-ACTIVATED PROTEIN KINASE KINASE KINASE 20-RELATED"/>
    <property type="match status" value="1"/>
</dbReference>
<evidence type="ECO:0000256" key="3">
    <source>
        <dbReference type="ARBA" id="ARBA00022679"/>
    </source>
</evidence>
<dbReference type="GO" id="GO:0005524">
    <property type="term" value="F:ATP binding"/>
    <property type="evidence" value="ECO:0007669"/>
    <property type="project" value="UniProtKB-KW"/>
</dbReference>
<dbReference type="PROSITE" id="PS50011">
    <property type="entry name" value="PROTEIN_KINASE_DOM"/>
    <property type="match status" value="1"/>
</dbReference>
<feature type="binding site" evidence="7">
    <location>
        <position position="727"/>
    </location>
    <ligand>
        <name>Zn(2+)</name>
        <dbReference type="ChEBI" id="CHEBI:29105"/>
    </ligand>
</feature>
<organism evidence="9 10">
    <name type="scientific">Streptomyces gilvosporeus</name>
    <dbReference type="NCBI Taxonomy" id="553510"/>
    <lineage>
        <taxon>Bacteria</taxon>
        <taxon>Bacillati</taxon>
        <taxon>Actinomycetota</taxon>
        <taxon>Actinomycetes</taxon>
        <taxon>Kitasatosporales</taxon>
        <taxon>Streptomycetaceae</taxon>
        <taxon>Streptomyces</taxon>
    </lineage>
</organism>
<accession>A0A1V0TM63</accession>
<dbReference type="STRING" id="553510.B1H19_07155"/>
<dbReference type="RefSeq" id="WP_083103780.1">
    <property type="nucleotide sequence ID" value="NZ_CP020569.1"/>
</dbReference>
<dbReference type="GO" id="GO:0031179">
    <property type="term" value="P:peptide modification"/>
    <property type="evidence" value="ECO:0007669"/>
    <property type="project" value="InterPro"/>
</dbReference>
<evidence type="ECO:0000313" key="10">
    <source>
        <dbReference type="Proteomes" id="UP000192726"/>
    </source>
</evidence>
<dbReference type="Gene3D" id="1.10.510.10">
    <property type="entry name" value="Transferase(Phosphotransferase) domain 1"/>
    <property type="match status" value="1"/>
</dbReference>
<dbReference type="Pfam" id="PF00069">
    <property type="entry name" value="Pkinase"/>
    <property type="match status" value="1"/>
</dbReference>
<keyword evidence="7" id="KW-0479">Metal-binding</keyword>
<dbReference type="PANTHER" id="PTHR43289:SF6">
    <property type="entry name" value="SERINE_THREONINE-PROTEIN KINASE NEKL-3"/>
    <property type="match status" value="1"/>
</dbReference>
<dbReference type="Pfam" id="PF25816">
    <property type="entry name" value="RamC_N"/>
    <property type="match status" value="1"/>
</dbReference>
<dbReference type="InterPro" id="IPR011009">
    <property type="entry name" value="Kinase-like_dom_sf"/>
</dbReference>
<dbReference type="SUPFAM" id="SSF158745">
    <property type="entry name" value="LanC-like"/>
    <property type="match status" value="1"/>
</dbReference>
<evidence type="ECO:0000313" key="9">
    <source>
        <dbReference type="EMBL" id="ARF53993.1"/>
    </source>
</evidence>
<dbReference type="InterPro" id="IPR000719">
    <property type="entry name" value="Prot_kinase_dom"/>
</dbReference>
<proteinExistence type="predicted"/>
<keyword evidence="3" id="KW-0808">Transferase</keyword>
<evidence type="ECO:0000256" key="1">
    <source>
        <dbReference type="ARBA" id="ARBA00012513"/>
    </source>
</evidence>
<dbReference type="InterPro" id="IPR057929">
    <property type="entry name" value="RamC_N"/>
</dbReference>
<keyword evidence="6" id="KW-0067">ATP-binding</keyword>
<evidence type="ECO:0000259" key="8">
    <source>
        <dbReference type="PROSITE" id="PS50011"/>
    </source>
</evidence>
<dbReference type="PRINTS" id="PR01950">
    <property type="entry name" value="LANCSUPER"/>
</dbReference>
<dbReference type="SUPFAM" id="SSF56112">
    <property type="entry name" value="Protein kinase-like (PK-like)"/>
    <property type="match status" value="1"/>
</dbReference>
<dbReference type="EC" id="2.7.11.1" evidence="1"/>
<gene>
    <name evidence="9" type="ORF">B1H19_07155</name>
</gene>
<evidence type="ECO:0000256" key="6">
    <source>
        <dbReference type="ARBA" id="ARBA00022840"/>
    </source>
</evidence>
<evidence type="ECO:0000256" key="5">
    <source>
        <dbReference type="ARBA" id="ARBA00022777"/>
    </source>
</evidence>
<protein>
    <recommendedName>
        <fullName evidence="1">non-specific serine/threonine protein kinase</fullName>
        <ecNumber evidence="1">2.7.11.1</ecNumber>
    </recommendedName>
</protein>
<dbReference type="GO" id="GO:0004674">
    <property type="term" value="F:protein serine/threonine kinase activity"/>
    <property type="evidence" value="ECO:0007669"/>
    <property type="project" value="UniProtKB-KW"/>
</dbReference>
<dbReference type="AlphaFoldDB" id="A0A1V0TM63"/>
<dbReference type="EMBL" id="CP020569">
    <property type="protein sequence ID" value="ARF53993.1"/>
    <property type="molecule type" value="Genomic_DNA"/>
</dbReference>
<dbReference type="Pfam" id="PF05147">
    <property type="entry name" value="LANC_like"/>
    <property type="match status" value="1"/>
</dbReference>
<dbReference type="KEGG" id="sgv:B1H19_07155"/>
<dbReference type="InterPro" id="IPR007822">
    <property type="entry name" value="LANC-like"/>
</dbReference>
<evidence type="ECO:0000256" key="7">
    <source>
        <dbReference type="PIRSR" id="PIRSR607822-1"/>
    </source>
</evidence>